<organism evidence="1 2">
    <name type="scientific">Haematococcus lacustris</name>
    <name type="common">Green alga</name>
    <name type="synonym">Haematococcus pluvialis</name>
    <dbReference type="NCBI Taxonomy" id="44745"/>
    <lineage>
        <taxon>Eukaryota</taxon>
        <taxon>Viridiplantae</taxon>
        <taxon>Chlorophyta</taxon>
        <taxon>core chlorophytes</taxon>
        <taxon>Chlorophyceae</taxon>
        <taxon>CS clade</taxon>
        <taxon>Chlamydomonadales</taxon>
        <taxon>Haematococcaceae</taxon>
        <taxon>Haematococcus</taxon>
    </lineage>
</organism>
<accession>A0A699Z3Q4</accession>
<keyword evidence="2" id="KW-1185">Reference proteome</keyword>
<gene>
    <name evidence="1" type="ORF">HaLaN_13837</name>
</gene>
<evidence type="ECO:0000313" key="2">
    <source>
        <dbReference type="Proteomes" id="UP000485058"/>
    </source>
</evidence>
<comment type="caution">
    <text evidence="1">The sequence shown here is derived from an EMBL/GenBank/DDBJ whole genome shotgun (WGS) entry which is preliminary data.</text>
</comment>
<reference evidence="1 2" key="1">
    <citation type="submission" date="2020-02" db="EMBL/GenBank/DDBJ databases">
        <title>Draft genome sequence of Haematococcus lacustris strain NIES-144.</title>
        <authorList>
            <person name="Morimoto D."/>
            <person name="Nakagawa S."/>
            <person name="Yoshida T."/>
            <person name="Sawayama S."/>
        </authorList>
    </citation>
    <scope>NUCLEOTIDE SEQUENCE [LARGE SCALE GENOMIC DNA]</scope>
    <source>
        <strain evidence="1 2">NIES-144</strain>
    </source>
</reference>
<sequence length="38" mass="3897">ASGQAESALRVWRRCAKAGDVEGQLRLGCACYQGAAGS</sequence>
<dbReference type="EMBL" id="BLLF01001118">
    <property type="protein sequence ID" value="GFH17247.1"/>
    <property type="molecule type" value="Genomic_DNA"/>
</dbReference>
<proteinExistence type="predicted"/>
<evidence type="ECO:0008006" key="3">
    <source>
        <dbReference type="Google" id="ProtNLM"/>
    </source>
</evidence>
<dbReference type="Proteomes" id="UP000485058">
    <property type="component" value="Unassembled WGS sequence"/>
</dbReference>
<feature type="non-terminal residue" evidence="1">
    <location>
        <position position="1"/>
    </location>
</feature>
<dbReference type="AlphaFoldDB" id="A0A699Z3Q4"/>
<evidence type="ECO:0000313" key="1">
    <source>
        <dbReference type="EMBL" id="GFH17247.1"/>
    </source>
</evidence>
<name>A0A699Z3Q4_HAELA</name>
<protein>
    <recommendedName>
        <fullName evidence="3">Sel1 repeat family protein</fullName>
    </recommendedName>
</protein>